<dbReference type="EMBL" id="QKWW01000032">
    <property type="protein sequence ID" value="PZT55338.1"/>
    <property type="molecule type" value="Genomic_DNA"/>
</dbReference>
<dbReference type="InterPro" id="IPR027417">
    <property type="entry name" value="P-loop_NTPase"/>
</dbReference>
<dbReference type="Proteomes" id="UP000249204">
    <property type="component" value="Unassembled WGS sequence"/>
</dbReference>
<evidence type="ECO:0000256" key="3">
    <source>
        <dbReference type="ARBA" id="ARBA00022840"/>
    </source>
</evidence>
<keyword evidence="3 5" id="KW-0067">ATP-binding</keyword>
<evidence type="ECO:0000259" key="4">
    <source>
        <dbReference type="PROSITE" id="PS50893"/>
    </source>
</evidence>
<feature type="domain" description="ABC transporter" evidence="4">
    <location>
        <begin position="2"/>
        <end position="224"/>
    </location>
</feature>
<keyword evidence="2" id="KW-0547">Nucleotide-binding</keyword>
<protein>
    <submittedName>
        <fullName evidence="5">ABC transporter ATP-binding protein</fullName>
    </submittedName>
</protein>
<name>A0A2W6NJU2_9BACL</name>
<accession>A0A2W6NJU2</accession>
<dbReference type="Pfam" id="PF00005">
    <property type="entry name" value="ABC_tran"/>
    <property type="match status" value="1"/>
</dbReference>
<sequence>MITISNLSKEYKKKVIFNNLNLKIPENKITFISGPNGSGKSTLLKCLLKLEDYNGEIRYDNCHFEKVREEVMVVYDNSPLYHNLTGSQNLELLTNNSFKNIYENNHDILMPHFLKPEILKDKVKNYSLGQKKKLSLMRVLLTKPKYLFLDEASNGLDHETLLDLKSLLRKLSVDTTIIAIGHHFEYYTSIIDDLILINDQSAIQIKDFELQEGEGLNDIYERYIK</sequence>
<dbReference type="SMART" id="SM00382">
    <property type="entry name" value="AAA"/>
    <property type="match status" value="1"/>
</dbReference>
<dbReference type="PROSITE" id="PS50893">
    <property type="entry name" value="ABC_TRANSPORTER_2"/>
    <property type="match status" value="1"/>
</dbReference>
<dbReference type="InterPro" id="IPR003439">
    <property type="entry name" value="ABC_transporter-like_ATP-bd"/>
</dbReference>
<evidence type="ECO:0000256" key="1">
    <source>
        <dbReference type="ARBA" id="ARBA00022448"/>
    </source>
</evidence>
<organism evidence="5 6">
    <name type="scientific">Paenibacillus silvae</name>
    <dbReference type="NCBI Taxonomy" id="1325358"/>
    <lineage>
        <taxon>Bacteria</taxon>
        <taxon>Bacillati</taxon>
        <taxon>Bacillota</taxon>
        <taxon>Bacilli</taxon>
        <taxon>Bacillales</taxon>
        <taxon>Paenibacillaceae</taxon>
        <taxon>Paenibacillus</taxon>
    </lineage>
</organism>
<dbReference type="GO" id="GO:0005524">
    <property type="term" value="F:ATP binding"/>
    <property type="evidence" value="ECO:0007669"/>
    <property type="project" value="UniProtKB-KW"/>
</dbReference>
<dbReference type="SUPFAM" id="SSF52540">
    <property type="entry name" value="P-loop containing nucleoside triphosphate hydrolases"/>
    <property type="match status" value="1"/>
</dbReference>
<keyword evidence="1" id="KW-0813">Transport</keyword>
<dbReference type="InterPro" id="IPR051782">
    <property type="entry name" value="ABC_Transporter_VariousFunc"/>
</dbReference>
<gene>
    <name evidence="5" type="ORF">DN757_12655</name>
</gene>
<dbReference type="GO" id="GO:0016887">
    <property type="term" value="F:ATP hydrolysis activity"/>
    <property type="evidence" value="ECO:0007669"/>
    <property type="project" value="InterPro"/>
</dbReference>
<dbReference type="PANTHER" id="PTHR42939">
    <property type="entry name" value="ABC TRANSPORTER ATP-BINDING PROTEIN ALBC-RELATED"/>
    <property type="match status" value="1"/>
</dbReference>
<evidence type="ECO:0000256" key="2">
    <source>
        <dbReference type="ARBA" id="ARBA00022741"/>
    </source>
</evidence>
<evidence type="ECO:0000313" key="6">
    <source>
        <dbReference type="Proteomes" id="UP000249204"/>
    </source>
</evidence>
<dbReference type="PANTHER" id="PTHR42939:SF1">
    <property type="entry name" value="ABC TRANSPORTER ATP-BINDING PROTEIN ALBC-RELATED"/>
    <property type="match status" value="1"/>
</dbReference>
<reference evidence="5 6" key="1">
    <citation type="submission" date="2018-06" db="EMBL/GenBank/DDBJ databases">
        <title>Isolation of heavy metals resistant Paenibacillus silvae NC2 from Gold-Copper mine in ZiJin, China.</title>
        <authorList>
            <person name="Xu J."/>
            <person name="Mazhar H.S."/>
            <person name="Rensing C."/>
        </authorList>
    </citation>
    <scope>NUCLEOTIDE SEQUENCE [LARGE SCALE GENOMIC DNA]</scope>
    <source>
        <strain evidence="5 6">NC2</strain>
    </source>
</reference>
<dbReference type="InterPro" id="IPR003593">
    <property type="entry name" value="AAA+_ATPase"/>
</dbReference>
<dbReference type="AlphaFoldDB" id="A0A2W6NJU2"/>
<dbReference type="RefSeq" id="WP_111270583.1">
    <property type="nucleotide sequence ID" value="NZ_QKWW01000032.1"/>
</dbReference>
<comment type="caution">
    <text evidence="5">The sequence shown here is derived from an EMBL/GenBank/DDBJ whole genome shotgun (WGS) entry which is preliminary data.</text>
</comment>
<evidence type="ECO:0000313" key="5">
    <source>
        <dbReference type="EMBL" id="PZT55338.1"/>
    </source>
</evidence>
<dbReference type="Gene3D" id="3.40.50.300">
    <property type="entry name" value="P-loop containing nucleotide triphosphate hydrolases"/>
    <property type="match status" value="1"/>
</dbReference>
<proteinExistence type="predicted"/>